<protein>
    <submittedName>
        <fullName evidence="2">Nuclear transport factor 2 family protein</fullName>
    </submittedName>
</protein>
<proteinExistence type="predicted"/>
<dbReference type="SUPFAM" id="SSF54427">
    <property type="entry name" value="NTF2-like"/>
    <property type="match status" value="1"/>
</dbReference>
<organism evidence="2 3">
    <name type="scientific">Nocardia aurea</name>
    <dbReference type="NCBI Taxonomy" id="2144174"/>
    <lineage>
        <taxon>Bacteria</taxon>
        <taxon>Bacillati</taxon>
        <taxon>Actinomycetota</taxon>
        <taxon>Actinomycetes</taxon>
        <taxon>Mycobacteriales</taxon>
        <taxon>Nocardiaceae</taxon>
        <taxon>Nocardia</taxon>
    </lineage>
</organism>
<dbReference type="Pfam" id="PF13577">
    <property type="entry name" value="SnoaL_4"/>
    <property type="match status" value="1"/>
</dbReference>
<evidence type="ECO:0000313" key="3">
    <source>
        <dbReference type="Proteomes" id="UP001551695"/>
    </source>
</evidence>
<evidence type="ECO:0000259" key="1">
    <source>
        <dbReference type="Pfam" id="PF13577"/>
    </source>
</evidence>
<dbReference type="Proteomes" id="UP001551695">
    <property type="component" value="Unassembled WGS sequence"/>
</dbReference>
<accession>A0ABV3G2N5</accession>
<comment type="caution">
    <text evidence="2">The sequence shown here is derived from an EMBL/GenBank/DDBJ whole genome shotgun (WGS) entry which is preliminary data.</text>
</comment>
<sequence length="180" mass="20124">MSVVPEEVQALLDKQSIREQIVRLARGEDRRDAVAITASFWKDATTDFGIFSGSFDDYLNWVVPGSPAVILTQHMLGQTLVELDGDIGLAETYVDAYHRVDMGEGERDISLGGRYLDRFERRDGQWRIAKRTMLYDWVREGGDAADWSKGILGAELTGRRYIGRTSGDHSATFFGARASS</sequence>
<dbReference type="EMBL" id="JBFAKC010000018">
    <property type="protein sequence ID" value="MEV0711952.1"/>
    <property type="molecule type" value="Genomic_DNA"/>
</dbReference>
<reference evidence="2 3" key="1">
    <citation type="submission" date="2024-06" db="EMBL/GenBank/DDBJ databases">
        <title>The Natural Products Discovery Center: Release of the First 8490 Sequenced Strains for Exploring Actinobacteria Biosynthetic Diversity.</title>
        <authorList>
            <person name="Kalkreuter E."/>
            <person name="Kautsar S.A."/>
            <person name="Yang D."/>
            <person name="Bader C.D."/>
            <person name="Teijaro C.N."/>
            <person name="Fluegel L."/>
            <person name="Davis C.M."/>
            <person name="Simpson J.R."/>
            <person name="Lauterbach L."/>
            <person name="Steele A.D."/>
            <person name="Gui C."/>
            <person name="Meng S."/>
            <person name="Li G."/>
            <person name="Viehrig K."/>
            <person name="Ye F."/>
            <person name="Su P."/>
            <person name="Kiefer A.F."/>
            <person name="Nichols A."/>
            <person name="Cepeda A.J."/>
            <person name="Yan W."/>
            <person name="Fan B."/>
            <person name="Jiang Y."/>
            <person name="Adhikari A."/>
            <person name="Zheng C.-J."/>
            <person name="Schuster L."/>
            <person name="Cowan T.M."/>
            <person name="Smanski M.J."/>
            <person name="Chevrette M.G."/>
            <person name="De Carvalho L.P.S."/>
            <person name="Shen B."/>
        </authorList>
    </citation>
    <scope>NUCLEOTIDE SEQUENCE [LARGE SCALE GENOMIC DNA]</scope>
    <source>
        <strain evidence="2 3">NPDC050403</strain>
    </source>
</reference>
<dbReference type="RefSeq" id="WP_109530444.1">
    <property type="nucleotide sequence ID" value="NZ_JBEXKW010000027.1"/>
</dbReference>
<name>A0ABV3G2N5_9NOCA</name>
<evidence type="ECO:0000313" key="2">
    <source>
        <dbReference type="EMBL" id="MEV0711952.1"/>
    </source>
</evidence>
<dbReference type="InterPro" id="IPR037401">
    <property type="entry name" value="SnoaL-like"/>
</dbReference>
<keyword evidence="3" id="KW-1185">Reference proteome</keyword>
<gene>
    <name evidence="2" type="ORF">AB0I48_30775</name>
</gene>
<feature type="domain" description="SnoaL-like" evidence="1">
    <location>
        <begin position="9"/>
        <end position="132"/>
    </location>
</feature>
<dbReference type="Gene3D" id="3.10.450.50">
    <property type="match status" value="1"/>
</dbReference>
<dbReference type="InterPro" id="IPR032710">
    <property type="entry name" value="NTF2-like_dom_sf"/>
</dbReference>